<dbReference type="Proteomes" id="UP001430848">
    <property type="component" value="Unassembled WGS sequence"/>
</dbReference>
<dbReference type="InterPro" id="IPR059186">
    <property type="entry name" value="SACTE_4363"/>
</dbReference>
<accession>A0ABR1P548</accession>
<evidence type="ECO:0000256" key="1">
    <source>
        <dbReference type="SAM" id="MobiDB-lite"/>
    </source>
</evidence>
<dbReference type="Gene3D" id="2.160.20.10">
    <property type="entry name" value="Single-stranded right-handed beta-helix, Pectin lyase-like"/>
    <property type="match status" value="1"/>
</dbReference>
<name>A0ABR1P548_DIAER</name>
<dbReference type="EMBL" id="JAKNSF020000041">
    <property type="protein sequence ID" value="KAK7726796.1"/>
    <property type="molecule type" value="Genomic_DNA"/>
</dbReference>
<dbReference type="CDD" id="cd23669">
    <property type="entry name" value="GH55_SacteLam55A-like"/>
    <property type="match status" value="1"/>
</dbReference>
<dbReference type="InterPro" id="IPR011050">
    <property type="entry name" value="Pectin_lyase_fold/virulence"/>
</dbReference>
<dbReference type="SUPFAM" id="SSF51126">
    <property type="entry name" value="Pectin lyase-like"/>
    <property type="match status" value="1"/>
</dbReference>
<keyword evidence="3" id="KW-1185">Reference proteome</keyword>
<proteinExistence type="predicted"/>
<feature type="region of interest" description="Disordered" evidence="1">
    <location>
        <begin position="1"/>
        <end position="30"/>
    </location>
</feature>
<dbReference type="InterPro" id="IPR026749">
    <property type="entry name" value="Tmem135"/>
</dbReference>
<gene>
    <name evidence="2" type="ORF">SLS63_007414</name>
</gene>
<comment type="caution">
    <text evidence="2">The sequence shown here is derived from an EMBL/GenBank/DDBJ whole genome shotgun (WGS) entry which is preliminary data.</text>
</comment>
<organism evidence="2 3">
    <name type="scientific">Diaporthe eres</name>
    <name type="common">Phomopsis oblonga</name>
    <dbReference type="NCBI Taxonomy" id="83184"/>
    <lineage>
        <taxon>Eukaryota</taxon>
        <taxon>Fungi</taxon>
        <taxon>Dikarya</taxon>
        <taxon>Ascomycota</taxon>
        <taxon>Pezizomycotina</taxon>
        <taxon>Sordariomycetes</taxon>
        <taxon>Sordariomycetidae</taxon>
        <taxon>Diaporthales</taxon>
        <taxon>Diaporthaceae</taxon>
        <taxon>Diaporthe</taxon>
        <taxon>Diaporthe eres species complex</taxon>
    </lineage>
</organism>
<dbReference type="PANTHER" id="PTHR12459">
    <property type="entry name" value="TRANSMEMBRANE PROTEIN 135-RELATED"/>
    <property type="match status" value="1"/>
</dbReference>
<dbReference type="InterPro" id="IPR012334">
    <property type="entry name" value="Pectin_lyas_fold"/>
</dbReference>
<feature type="compositionally biased region" description="Low complexity" evidence="1">
    <location>
        <begin position="1"/>
        <end position="17"/>
    </location>
</feature>
<evidence type="ECO:0000313" key="2">
    <source>
        <dbReference type="EMBL" id="KAK7726796.1"/>
    </source>
</evidence>
<sequence>MASIPSTTTLATAATPLGSPRPDQRPRPQAGRTLDLTLFAATRALDVLVGEIWSRRRTIRSPSASTTTKALDHFASSLADPLIFAASSSLIMWNWFYNPSALPRAYNKWIASAASVDRRLVIALQRVRDGIMRYGEDTGHASLLQEMCEEYRWPMQWGDPAVSVPFPCEMVHMGAGPSCELHALSRFRRAWLWSMRTYLPLQMAVLLLRLRSFRTLRRDVVRAFLSASRSSAFLGSFITLFYYGVCLSRTRIGPHIVGKDVRAREKIDGGMCIGTGCFLCGWSVLLEPSSRRRELALFVAPRAVATMLPRKYDADKQWRETLVFAASTAVVFTCVMENKRRLAATMNANATILGPNVFVFDQSMPAPAVQAQATDIFKRMEANEFGPERYALLFKPGVYDVLFDVGFYTSVCGLGRNPDDVLIRGGANVPAYWMPNRNATCNFWRSFENLAIEASDATNKTTTIAVSQAAPLRRLHIRSPNGLWLFQVDPATGAGGWASGGYMADTVVDGQVLPGSQQQWLSRNSKWGSWANGVWNMVFVGCDNAPSQDNWPKEPYTTVDQTPIIREKPYLYVDGHDKLAVFKPALQRDTRGPTWTGGATQGESIPLEAFYVVQAGVDAANINAALSSGKHILFTPGVYNLDDALRVSHPNTIIFGLGYPSLVPINGKSAISVDDVDGVTVAGLIIDAGPINSPSLLEVGPPGSSAGHSSNPTFLYDLTIRTGGVQPGRNSAGIVINSHDVVCDQLWLWRADHGPATCAGWDVNPTKNGLVVNGDRVTAYGLFNEHHEEYQTLWNGEQGRVYFYQSEIPYDPPRQEAYRSEQGTRNGYASYKVSDSVGSHEAWGLGVYSYFRDAPVKVENAIEVPGAARVHRMTTIWLNGTSGSEITHVVNGRGGRVYANTPEEAMRQTVDEYP</sequence>
<reference evidence="2 3" key="1">
    <citation type="submission" date="2024-02" db="EMBL/GenBank/DDBJ databases">
        <title>De novo assembly and annotation of 12 fungi associated with fruit tree decline syndrome in Ontario, Canada.</title>
        <authorList>
            <person name="Sulman M."/>
            <person name="Ellouze W."/>
            <person name="Ilyukhin E."/>
        </authorList>
    </citation>
    <scope>NUCLEOTIDE SEQUENCE [LARGE SCALE GENOMIC DNA]</scope>
    <source>
        <strain evidence="2 3">M169</strain>
    </source>
</reference>
<dbReference type="PANTHER" id="PTHR12459:SF15">
    <property type="entry name" value="TRANSMEMBRANE PROTEIN 135"/>
    <property type="match status" value="1"/>
</dbReference>
<evidence type="ECO:0000313" key="3">
    <source>
        <dbReference type="Proteomes" id="UP001430848"/>
    </source>
</evidence>
<protein>
    <submittedName>
        <fullName evidence="2">Uncharacterized protein</fullName>
    </submittedName>
</protein>